<dbReference type="Gene3D" id="3.40.50.1820">
    <property type="entry name" value="alpha/beta hydrolase"/>
    <property type="match status" value="1"/>
</dbReference>
<feature type="region of interest" description="Disordered" evidence="1">
    <location>
        <begin position="347"/>
        <end position="369"/>
    </location>
</feature>
<dbReference type="EMBL" id="CP060016">
    <property type="protein sequence ID" value="UNB98883.1"/>
    <property type="molecule type" value="Genomic_DNA"/>
</dbReference>
<evidence type="ECO:0000313" key="4">
    <source>
        <dbReference type="EMBL" id="UNB98883.1"/>
    </source>
</evidence>
<evidence type="ECO:0000259" key="2">
    <source>
        <dbReference type="Pfam" id="PF08237"/>
    </source>
</evidence>
<sequence length="494" mass="52959">MLLAGGVVVAVSAGVTVNTPAPSYTAAVRLVGTTIGVGASYDAFGLSIPVFFYGSVIPEGDSYHTVPYPAQISVSIPIISDLPGLSDLPYWTQSLKRSEAIGAGYLLKDIAAVAAGEKVRIIGVSQGTQVAEIARNEMSKIPDYVANAQNYEFLLLGDPYQPNGGILARLSAWRDLPVLGDIFPLGRPGPSDSPFKTTFYQNQYDGVADFPAYFNVLSIANAIAGMAFGHAFPGYVMEYPDAPNAVTTQVGNTTYVTLPQYLPLLAPLRIPASLIGAERFVDAIDPVLRVLVEMGYDRTADPSRVKEFSWTMPEEKVTEALDALPGAFEQSLAILGGEKYVPTLPQPVVSDAEPDTPLPEHPADPVGTSPAEQRLRKAMDDIAAALSNATRPLAKVFQSFGGRTPTAEVTDTTDKPTAPVHRLNRSARMQLDQPRSAPAQRLKMVRDAHKSGEKPARATKRAAKQATKQAAKQAAKTGHDQRHDPPKRKSKRAS</sequence>
<organism evidence="4 6">
    <name type="scientific">Mycolicibacterium boenickei</name>
    <dbReference type="NCBI Taxonomy" id="146017"/>
    <lineage>
        <taxon>Bacteria</taxon>
        <taxon>Bacillati</taxon>
        <taxon>Actinomycetota</taxon>
        <taxon>Actinomycetes</taxon>
        <taxon>Mycobacteriales</taxon>
        <taxon>Mycobacteriaceae</taxon>
        <taxon>Mycolicibacterium</taxon>
    </lineage>
</organism>
<gene>
    <name evidence="4" type="ORF">H5U98_25835</name>
    <name evidence="3" type="ORF">MBOE_01040</name>
</gene>
<evidence type="ECO:0000313" key="6">
    <source>
        <dbReference type="Proteomes" id="UP001162885"/>
    </source>
</evidence>
<name>A0AAX2ZUE2_9MYCO</name>
<evidence type="ECO:0000313" key="3">
    <source>
        <dbReference type="EMBL" id="BBX88455.1"/>
    </source>
</evidence>
<dbReference type="InterPro" id="IPR013228">
    <property type="entry name" value="PE-PPE_C"/>
</dbReference>
<reference evidence="4 6" key="3">
    <citation type="journal article" date="2022" name="BMC Genomics">
        <title>Comparative genome analysis of mycobacteria focusing on tRNA and non-coding RNA.</title>
        <authorList>
            <person name="Behra P.R.K."/>
            <person name="Pettersson B.M.F."/>
            <person name="Ramesh M."/>
            <person name="Das S."/>
            <person name="Dasgupta S."/>
            <person name="Kirsebom L.A."/>
        </authorList>
    </citation>
    <scope>NUCLEOTIDE SEQUENCE [LARGE SCALE GENOMIC DNA]</scope>
    <source>
        <strain evidence="4 6">DSM 44677</strain>
    </source>
</reference>
<dbReference type="Proteomes" id="UP001162885">
    <property type="component" value="Chromosome"/>
</dbReference>
<feature type="compositionally biased region" description="Basic residues" evidence="1">
    <location>
        <begin position="485"/>
        <end position="494"/>
    </location>
</feature>
<reference evidence="3 5" key="1">
    <citation type="journal article" date="2019" name="Emerg. Microbes Infect.">
        <title>Comprehensive subspecies identification of 175 nontuberculous mycobacteria species based on 7547 genomic profiles.</title>
        <authorList>
            <person name="Matsumoto Y."/>
            <person name="Kinjo T."/>
            <person name="Motooka D."/>
            <person name="Nabeya D."/>
            <person name="Jung N."/>
            <person name="Uechi K."/>
            <person name="Horii T."/>
            <person name="Iida T."/>
            <person name="Fujita J."/>
            <person name="Nakamura S."/>
        </authorList>
    </citation>
    <scope>NUCLEOTIDE SEQUENCE [LARGE SCALE GENOMIC DNA]</scope>
    <source>
        <strain evidence="3 5">JCM 15653</strain>
    </source>
</reference>
<proteinExistence type="predicted"/>
<dbReference type="InterPro" id="IPR029058">
    <property type="entry name" value="AB_hydrolase_fold"/>
</dbReference>
<dbReference type="RefSeq" id="WP_077742385.1">
    <property type="nucleotide sequence ID" value="NZ_AP022579.1"/>
</dbReference>
<feature type="compositionally biased region" description="Basic and acidic residues" evidence="1">
    <location>
        <begin position="444"/>
        <end position="456"/>
    </location>
</feature>
<reference evidence="3" key="2">
    <citation type="submission" date="2020-02" db="EMBL/GenBank/DDBJ databases">
        <authorList>
            <person name="Matsumoto Y."/>
            <person name="Motooka D."/>
            <person name="Nakamura S."/>
        </authorList>
    </citation>
    <scope>NUCLEOTIDE SEQUENCE</scope>
    <source>
        <strain evidence="3">JCM 15653</strain>
    </source>
</reference>
<dbReference type="AlphaFoldDB" id="A0AAX2ZUE2"/>
<feature type="compositionally biased region" description="Low complexity" evidence="1">
    <location>
        <begin position="464"/>
        <end position="476"/>
    </location>
</feature>
<protein>
    <submittedName>
        <fullName evidence="4">PE-PPE domain-containing protein</fullName>
    </submittedName>
    <submittedName>
        <fullName evidence="3">PE/PPE family protein</fullName>
    </submittedName>
</protein>
<keyword evidence="5" id="KW-1185">Reference proteome</keyword>
<dbReference type="Pfam" id="PF08237">
    <property type="entry name" value="PE-PPE"/>
    <property type="match status" value="1"/>
</dbReference>
<evidence type="ECO:0000313" key="5">
    <source>
        <dbReference type="Proteomes" id="UP000466683"/>
    </source>
</evidence>
<evidence type="ECO:0000256" key="1">
    <source>
        <dbReference type="SAM" id="MobiDB-lite"/>
    </source>
</evidence>
<dbReference type="Proteomes" id="UP000466683">
    <property type="component" value="Chromosome"/>
</dbReference>
<dbReference type="EMBL" id="AP022579">
    <property type="protein sequence ID" value="BBX88455.1"/>
    <property type="molecule type" value="Genomic_DNA"/>
</dbReference>
<accession>A0AAX2ZUE2</accession>
<feature type="domain" description="PE-PPE" evidence="2">
    <location>
        <begin position="64"/>
        <end position="297"/>
    </location>
</feature>
<feature type="region of interest" description="Disordered" evidence="1">
    <location>
        <begin position="403"/>
        <end position="494"/>
    </location>
</feature>